<name>A0A1I5Q8I9_9PSEU</name>
<proteinExistence type="predicted"/>
<dbReference type="Gene3D" id="3.10.450.50">
    <property type="match status" value="1"/>
</dbReference>
<evidence type="ECO:0000313" key="3">
    <source>
        <dbReference type="Proteomes" id="UP000198727"/>
    </source>
</evidence>
<dbReference type="InterPro" id="IPR011944">
    <property type="entry name" value="Steroid_delta5-4_isomerase"/>
</dbReference>
<dbReference type="InterPro" id="IPR037401">
    <property type="entry name" value="SnoaL-like"/>
</dbReference>
<evidence type="ECO:0000259" key="1">
    <source>
        <dbReference type="Pfam" id="PF13577"/>
    </source>
</evidence>
<evidence type="ECO:0000313" key="2">
    <source>
        <dbReference type="EMBL" id="SFP42583.1"/>
    </source>
</evidence>
<gene>
    <name evidence="2" type="ORF">SAMN05421810_102548</name>
</gene>
<sequence>MMTETTIGSAAISPSAGDQDAVASIPRRVVAAWAAHDAAAFAELFTEQGSMVLPGVFQKGRDEIRSFMTGAFAGPYQNTRVTGTPVSVEFFSDATAVLITEGGVLHQGESEVAAERAIRASWVVVKENGQWLLAAYQNSPREKR</sequence>
<protein>
    <recommendedName>
        <fullName evidence="1">SnoaL-like domain-containing protein</fullName>
    </recommendedName>
</protein>
<dbReference type="Proteomes" id="UP000198727">
    <property type="component" value="Unassembled WGS sequence"/>
</dbReference>
<feature type="domain" description="SnoaL-like" evidence="1">
    <location>
        <begin position="18"/>
        <end position="134"/>
    </location>
</feature>
<dbReference type="Pfam" id="PF13577">
    <property type="entry name" value="SnoaL_4"/>
    <property type="match status" value="1"/>
</dbReference>
<dbReference type="SUPFAM" id="SSF54427">
    <property type="entry name" value="NTF2-like"/>
    <property type="match status" value="1"/>
</dbReference>
<organism evidence="2 3">
    <name type="scientific">Amycolatopsis arida</name>
    <dbReference type="NCBI Taxonomy" id="587909"/>
    <lineage>
        <taxon>Bacteria</taxon>
        <taxon>Bacillati</taxon>
        <taxon>Actinomycetota</taxon>
        <taxon>Actinomycetes</taxon>
        <taxon>Pseudonocardiales</taxon>
        <taxon>Pseudonocardiaceae</taxon>
        <taxon>Amycolatopsis</taxon>
    </lineage>
</organism>
<dbReference type="EMBL" id="FOWW01000002">
    <property type="protein sequence ID" value="SFP42583.1"/>
    <property type="molecule type" value="Genomic_DNA"/>
</dbReference>
<dbReference type="RefSeq" id="WP_341770749.1">
    <property type="nucleotide sequence ID" value="NZ_FOWW01000002.1"/>
</dbReference>
<reference evidence="3" key="1">
    <citation type="submission" date="2016-10" db="EMBL/GenBank/DDBJ databases">
        <authorList>
            <person name="Varghese N."/>
            <person name="Submissions S."/>
        </authorList>
    </citation>
    <scope>NUCLEOTIDE SEQUENCE [LARGE SCALE GENOMIC DNA]</scope>
    <source>
        <strain evidence="3">CGMCC 4.5579</strain>
    </source>
</reference>
<dbReference type="CDD" id="cd00531">
    <property type="entry name" value="NTF2_like"/>
    <property type="match status" value="1"/>
</dbReference>
<dbReference type="InterPro" id="IPR032710">
    <property type="entry name" value="NTF2-like_dom_sf"/>
</dbReference>
<keyword evidence="3" id="KW-1185">Reference proteome</keyword>
<dbReference type="AlphaFoldDB" id="A0A1I5Q8I9"/>
<accession>A0A1I5Q8I9</accession>
<dbReference type="NCBIfam" id="TIGR02246">
    <property type="entry name" value="SgcJ/EcaC family oxidoreductase"/>
    <property type="match status" value="1"/>
</dbReference>